<protein>
    <submittedName>
        <fullName evidence="2">Acetyltransferase (GNAT) domain-containing protein</fullName>
    </submittedName>
</protein>
<proteinExistence type="predicted"/>
<dbReference type="PANTHER" id="PTHR47237">
    <property type="entry name" value="SLL0310 PROTEIN"/>
    <property type="match status" value="1"/>
</dbReference>
<dbReference type="Proteomes" id="UP000184041">
    <property type="component" value="Unassembled WGS sequence"/>
</dbReference>
<gene>
    <name evidence="2" type="ORF">SAMN05443144_101336</name>
</gene>
<dbReference type="InterPro" id="IPR052729">
    <property type="entry name" value="Acyl/Acetyltrans_Enzymes"/>
</dbReference>
<reference evidence="2 3" key="1">
    <citation type="submission" date="2016-11" db="EMBL/GenBank/DDBJ databases">
        <authorList>
            <person name="Jaros S."/>
            <person name="Januszkiewicz K."/>
            <person name="Wedrychowicz H."/>
        </authorList>
    </citation>
    <scope>NUCLEOTIDE SEQUENCE [LARGE SCALE GENOMIC DNA]</scope>
    <source>
        <strain evidence="2 3">DSM 21986</strain>
    </source>
</reference>
<organism evidence="2 3">
    <name type="scientific">Fodinibius roseus</name>
    <dbReference type="NCBI Taxonomy" id="1194090"/>
    <lineage>
        <taxon>Bacteria</taxon>
        <taxon>Pseudomonadati</taxon>
        <taxon>Balneolota</taxon>
        <taxon>Balneolia</taxon>
        <taxon>Balneolales</taxon>
        <taxon>Balneolaceae</taxon>
        <taxon>Fodinibius</taxon>
    </lineage>
</organism>
<dbReference type="AlphaFoldDB" id="A0A1M4TMS7"/>
<sequence>MKKEYADSLLTQDDIDEAFRLSSQVGWNQTKSEWARLIELNPETCFAIRDEERLVGSATLATFGTYLGWIGMVIVDQSCRGLGMGKQLLETVIAAGREQGCDIIGLDATDQGRPLYRQYGFCDVRAIDRWSGRLTGRAKDEAVVNLKEHHLAEALRLDRQWSGCDRGRLIRHLFYEDTVRGLGWIPKNKLKGMAFIREGREYDHLGPIMADTTKGFTDLLSAASGVLQGKPVLLDCIRRRETSALLEEYGLEVQRSLTRMTLDKPREVLNRPELRAAVSFEWG</sequence>
<dbReference type="Gene3D" id="3.40.630.90">
    <property type="match status" value="1"/>
</dbReference>
<dbReference type="InterPro" id="IPR000182">
    <property type="entry name" value="GNAT_dom"/>
</dbReference>
<dbReference type="SUPFAM" id="SSF55729">
    <property type="entry name" value="Acyl-CoA N-acyltransferases (Nat)"/>
    <property type="match status" value="1"/>
</dbReference>
<accession>A0A1M4TMS7</accession>
<evidence type="ECO:0000313" key="3">
    <source>
        <dbReference type="Proteomes" id="UP000184041"/>
    </source>
</evidence>
<keyword evidence="3" id="KW-1185">Reference proteome</keyword>
<evidence type="ECO:0000259" key="1">
    <source>
        <dbReference type="PROSITE" id="PS51186"/>
    </source>
</evidence>
<keyword evidence="2" id="KW-0808">Transferase</keyword>
<dbReference type="InterPro" id="IPR016181">
    <property type="entry name" value="Acyl_CoA_acyltransferase"/>
</dbReference>
<dbReference type="InterPro" id="IPR041496">
    <property type="entry name" value="YitH/HolE_GNAT"/>
</dbReference>
<dbReference type="Pfam" id="PF18014">
    <property type="entry name" value="Acetyltransf_18"/>
    <property type="match status" value="1"/>
</dbReference>
<dbReference type="Gene3D" id="3.40.630.30">
    <property type="match status" value="1"/>
</dbReference>
<dbReference type="PANTHER" id="PTHR47237:SF2">
    <property type="entry name" value="BLL4206 PROTEIN"/>
    <property type="match status" value="1"/>
</dbReference>
<evidence type="ECO:0000313" key="2">
    <source>
        <dbReference type="EMBL" id="SHE45783.1"/>
    </source>
</evidence>
<feature type="domain" description="N-acetyltransferase" evidence="1">
    <location>
        <begin position="5"/>
        <end position="158"/>
    </location>
</feature>
<dbReference type="STRING" id="1194090.SAMN05443144_101336"/>
<dbReference type="EMBL" id="FQUS01000001">
    <property type="protein sequence ID" value="SHE45783.1"/>
    <property type="molecule type" value="Genomic_DNA"/>
</dbReference>
<dbReference type="PROSITE" id="PS51186">
    <property type="entry name" value="GNAT"/>
    <property type="match status" value="1"/>
</dbReference>
<dbReference type="CDD" id="cd04301">
    <property type="entry name" value="NAT_SF"/>
    <property type="match status" value="1"/>
</dbReference>
<dbReference type="OrthoDB" id="1096234at2"/>
<name>A0A1M4TMS7_9BACT</name>
<dbReference type="RefSeq" id="WP_073059065.1">
    <property type="nucleotide sequence ID" value="NZ_FQUS01000001.1"/>
</dbReference>
<dbReference type="GO" id="GO:0016747">
    <property type="term" value="F:acyltransferase activity, transferring groups other than amino-acyl groups"/>
    <property type="evidence" value="ECO:0007669"/>
    <property type="project" value="InterPro"/>
</dbReference>
<dbReference type="Pfam" id="PF00583">
    <property type="entry name" value="Acetyltransf_1"/>
    <property type="match status" value="1"/>
</dbReference>